<evidence type="ECO:0000259" key="6">
    <source>
        <dbReference type="PROSITE" id="PS51935"/>
    </source>
</evidence>
<dbReference type="PANTHER" id="PTHR47053">
    <property type="entry name" value="MUREIN DD-ENDOPEPTIDASE MEPH-RELATED"/>
    <property type="match status" value="1"/>
</dbReference>
<keyword evidence="5" id="KW-1133">Transmembrane helix</keyword>
<dbReference type="EMBL" id="FLQX01000035">
    <property type="protein sequence ID" value="SBT04270.1"/>
    <property type="molecule type" value="Genomic_DNA"/>
</dbReference>
<evidence type="ECO:0000256" key="3">
    <source>
        <dbReference type="ARBA" id="ARBA00022801"/>
    </source>
</evidence>
<protein>
    <submittedName>
        <fullName evidence="7">NLP/P60 protein</fullName>
    </submittedName>
</protein>
<keyword evidence="4" id="KW-0788">Thiol protease</keyword>
<proteinExistence type="inferred from homology"/>
<dbReference type="GO" id="GO:0008234">
    <property type="term" value="F:cysteine-type peptidase activity"/>
    <property type="evidence" value="ECO:0007669"/>
    <property type="project" value="UniProtKB-KW"/>
</dbReference>
<feature type="domain" description="NlpC/P60" evidence="6">
    <location>
        <begin position="58"/>
        <end position="182"/>
    </location>
</feature>
<gene>
    <name evidence="7" type="ORF">ACCAA_130182</name>
</gene>
<evidence type="ECO:0000256" key="1">
    <source>
        <dbReference type="ARBA" id="ARBA00007074"/>
    </source>
</evidence>
<evidence type="ECO:0000313" key="8">
    <source>
        <dbReference type="Proteomes" id="UP000199169"/>
    </source>
</evidence>
<accession>A0A1A8XGH6</accession>
<dbReference type="InterPro" id="IPR051202">
    <property type="entry name" value="Peptidase_C40"/>
</dbReference>
<dbReference type="Proteomes" id="UP000199169">
    <property type="component" value="Unassembled WGS sequence"/>
</dbReference>
<dbReference type="SUPFAM" id="SSF54001">
    <property type="entry name" value="Cysteine proteinases"/>
    <property type="match status" value="1"/>
</dbReference>
<evidence type="ECO:0000256" key="4">
    <source>
        <dbReference type="ARBA" id="ARBA00022807"/>
    </source>
</evidence>
<dbReference type="PROSITE" id="PS51935">
    <property type="entry name" value="NLPC_P60"/>
    <property type="match status" value="1"/>
</dbReference>
<dbReference type="InterPro" id="IPR038765">
    <property type="entry name" value="Papain-like_cys_pep_sf"/>
</dbReference>
<dbReference type="AlphaFoldDB" id="A0A1A8XGH6"/>
<keyword evidence="5" id="KW-0812">Transmembrane</keyword>
<dbReference type="PANTHER" id="PTHR47053:SF1">
    <property type="entry name" value="MUREIN DD-ENDOPEPTIDASE MEPH-RELATED"/>
    <property type="match status" value="1"/>
</dbReference>
<dbReference type="GO" id="GO:0006508">
    <property type="term" value="P:proteolysis"/>
    <property type="evidence" value="ECO:0007669"/>
    <property type="project" value="UniProtKB-KW"/>
</dbReference>
<keyword evidence="2" id="KW-0645">Protease</keyword>
<reference evidence="7 8" key="1">
    <citation type="submission" date="2016-06" db="EMBL/GenBank/DDBJ databases">
        <authorList>
            <person name="Kjaerup R.B."/>
            <person name="Dalgaard T.S."/>
            <person name="Juul-Madsen H.R."/>
        </authorList>
    </citation>
    <scope>NUCLEOTIDE SEQUENCE [LARGE SCALE GENOMIC DNA]</scope>
    <source>
        <strain evidence="7">3</strain>
    </source>
</reference>
<keyword evidence="8" id="KW-1185">Reference proteome</keyword>
<keyword evidence="5" id="KW-0472">Membrane</keyword>
<dbReference type="InterPro" id="IPR000064">
    <property type="entry name" value="NLP_P60_dom"/>
</dbReference>
<dbReference type="Gene3D" id="3.90.1720.10">
    <property type="entry name" value="endopeptidase domain like (from Nostoc punctiforme)"/>
    <property type="match status" value="1"/>
</dbReference>
<dbReference type="Pfam" id="PF00877">
    <property type="entry name" value="NLPC_P60"/>
    <property type="match status" value="1"/>
</dbReference>
<comment type="similarity">
    <text evidence="1">Belongs to the peptidase C40 family.</text>
</comment>
<sequence length="183" mass="19896">MHDNLAKSEKEEFILCAMRAPLLIAYLVSLLLAGCGSTPPPQPDRPLPATRIDRPASNPKAHEVVIFALGLIDTGYRFGGKNPEAGLDCSGLVSYIYGRAAGIKVSGSAADIASRGHPIERASLRPGDLVFFNTRNASFSHVGIYIGDERFVHAPSSNGRVRIDQLGARYYAQRFETARSYFD</sequence>
<organism evidence="7 8">
    <name type="scientific">Candidatus Accumulibacter aalborgensis</name>
    <dbReference type="NCBI Taxonomy" id="1860102"/>
    <lineage>
        <taxon>Bacteria</taxon>
        <taxon>Pseudomonadati</taxon>
        <taxon>Pseudomonadota</taxon>
        <taxon>Betaproteobacteria</taxon>
        <taxon>Candidatus Accumulibacter</taxon>
    </lineage>
</organism>
<name>A0A1A8XGH6_9PROT</name>
<evidence type="ECO:0000313" key="7">
    <source>
        <dbReference type="EMBL" id="SBT04270.1"/>
    </source>
</evidence>
<feature type="transmembrane region" description="Helical" evidence="5">
    <location>
        <begin position="12"/>
        <end position="33"/>
    </location>
</feature>
<dbReference type="STRING" id="1860102.ACCAA_130182"/>
<evidence type="ECO:0000256" key="5">
    <source>
        <dbReference type="SAM" id="Phobius"/>
    </source>
</evidence>
<evidence type="ECO:0000256" key="2">
    <source>
        <dbReference type="ARBA" id="ARBA00022670"/>
    </source>
</evidence>
<keyword evidence="3" id="KW-0378">Hydrolase</keyword>
<dbReference type="PROSITE" id="PS51257">
    <property type="entry name" value="PROKAR_LIPOPROTEIN"/>
    <property type="match status" value="1"/>
</dbReference>